<reference evidence="2 3" key="1">
    <citation type="submission" date="2020-01" db="EMBL/GenBank/DDBJ databases">
        <title>Whole genome and functional gene identification of agarase of Vibrio HN897.</title>
        <authorList>
            <person name="Liu Y."/>
            <person name="Zhao Z."/>
        </authorList>
    </citation>
    <scope>NUCLEOTIDE SEQUENCE [LARGE SCALE GENOMIC DNA]</scope>
    <source>
        <strain evidence="2 3">HN897</strain>
    </source>
</reference>
<dbReference type="EMBL" id="CP047476">
    <property type="protein sequence ID" value="QIA66189.1"/>
    <property type="molecule type" value="Genomic_DNA"/>
</dbReference>
<proteinExistence type="predicted"/>
<sequence length="183" mass="20410">MCTLRKAVLVTIFALLSGCASYSITEQEMTNYLKDNVRIEQSIGIQSVMHAEVSVDDLEVKIGRADKDRISIFANTSANVQMMTLKDIGLDLDLEFSAIPEYDQETGEIFVKSLRLETFEEHGKRLSPDIKQFIEPAVALIGTALSNQPIYKLNSADAKQALLKSTDPQLVIKDNKLVIELFN</sequence>
<keyword evidence="3" id="KW-1185">Reference proteome</keyword>
<protein>
    <submittedName>
        <fullName evidence="2">DUF1439 domain-containing protein</fullName>
    </submittedName>
</protein>
<dbReference type="Gene3D" id="3.15.10.40">
    <property type="entry name" value="Uncharacterised protein PF07273, DUF1439"/>
    <property type="match status" value="1"/>
</dbReference>
<accession>A0A7Z2T893</accession>
<dbReference type="KEGG" id="vas:GT360_20035"/>
<dbReference type="PROSITE" id="PS51257">
    <property type="entry name" value="PROKAR_LIPOPROTEIN"/>
    <property type="match status" value="1"/>
</dbReference>
<dbReference type="Pfam" id="PF07273">
    <property type="entry name" value="DUF1439"/>
    <property type="match status" value="1"/>
</dbReference>
<dbReference type="Proteomes" id="UP000464262">
    <property type="component" value="Chromosome 2"/>
</dbReference>
<evidence type="ECO:0000313" key="2">
    <source>
        <dbReference type="EMBL" id="QIA66189.1"/>
    </source>
</evidence>
<dbReference type="InterPro" id="IPR010835">
    <property type="entry name" value="DUF1439"/>
</dbReference>
<name>A0A7Z2T893_9VIBR</name>
<feature type="signal peptide" evidence="1">
    <location>
        <begin position="1"/>
        <end position="22"/>
    </location>
</feature>
<evidence type="ECO:0000256" key="1">
    <source>
        <dbReference type="SAM" id="SignalP"/>
    </source>
</evidence>
<dbReference type="AlphaFoldDB" id="A0A7Z2T893"/>
<organism evidence="2 3">
    <name type="scientific">Vibrio astriarenae</name>
    <dbReference type="NCBI Taxonomy" id="1481923"/>
    <lineage>
        <taxon>Bacteria</taxon>
        <taxon>Pseudomonadati</taxon>
        <taxon>Pseudomonadota</taxon>
        <taxon>Gammaproteobacteria</taxon>
        <taxon>Vibrionales</taxon>
        <taxon>Vibrionaceae</taxon>
        <taxon>Vibrio</taxon>
    </lineage>
</organism>
<feature type="chain" id="PRO_5030530841" evidence="1">
    <location>
        <begin position="23"/>
        <end position="183"/>
    </location>
</feature>
<keyword evidence="1" id="KW-0732">Signal</keyword>
<evidence type="ECO:0000313" key="3">
    <source>
        <dbReference type="Proteomes" id="UP000464262"/>
    </source>
</evidence>
<gene>
    <name evidence="2" type="ORF">GT360_20035</name>
</gene>